<dbReference type="PANTHER" id="PTHR43289:SF6">
    <property type="entry name" value="SERINE_THREONINE-PROTEIN KINASE NEKL-3"/>
    <property type="match status" value="1"/>
</dbReference>
<feature type="compositionally biased region" description="Pro residues" evidence="7">
    <location>
        <begin position="369"/>
        <end position="384"/>
    </location>
</feature>
<evidence type="ECO:0000313" key="9">
    <source>
        <dbReference type="EMBL" id="XDQ23780.1"/>
    </source>
</evidence>
<dbReference type="GO" id="GO:0005524">
    <property type="term" value="F:ATP binding"/>
    <property type="evidence" value="ECO:0007669"/>
    <property type="project" value="UniProtKB-KW"/>
</dbReference>
<protein>
    <recommendedName>
        <fullName evidence="1">non-specific serine/threonine protein kinase</fullName>
        <ecNumber evidence="1">2.7.11.1</ecNumber>
    </recommendedName>
</protein>
<dbReference type="GO" id="GO:0004674">
    <property type="term" value="F:protein serine/threonine kinase activity"/>
    <property type="evidence" value="ECO:0007669"/>
    <property type="project" value="UniProtKB-KW"/>
</dbReference>
<evidence type="ECO:0000256" key="1">
    <source>
        <dbReference type="ARBA" id="ARBA00012513"/>
    </source>
</evidence>
<keyword evidence="6" id="KW-0067">ATP-binding</keyword>
<reference evidence="9" key="1">
    <citation type="submission" date="2024-07" db="EMBL/GenBank/DDBJ databases">
        <authorList>
            <person name="Yu S.T."/>
        </authorList>
    </citation>
    <scope>NUCLEOTIDE SEQUENCE</scope>
    <source>
        <strain evidence="9">R21</strain>
    </source>
</reference>
<dbReference type="InterPro" id="IPR011009">
    <property type="entry name" value="Kinase-like_dom_sf"/>
</dbReference>
<dbReference type="Gene3D" id="3.30.200.20">
    <property type="entry name" value="Phosphorylase Kinase, domain 1"/>
    <property type="match status" value="1"/>
</dbReference>
<dbReference type="Gene3D" id="1.10.510.10">
    <property type="entry name" value="Transferase(Phosphotransferase) domain 1"/>
    <property type="match status" value="1"/>
</dbReference>
<dbReference type="EMBL" id="CP163435">
    <property type="protein sequence ID" value="XDQ23780.1"/>
    <property type="molecule type" value="Genomic_DNA"/>
</dbReference>
<organism evidence="9">
    <name type="scientific">Streptomyces sp. R21</name>
    <dbReference type="NCBI Taxonomy" id="3238627"/>
    <lineage>
        <taxon>Bacteria</taxon>
        <taxon>Bacillati</taxon>
        <taxon>Actinomycetota</taxon>
        <taxon>Actinomycetes</taxon>
        <taxon>Kitasatosporales</taxon>
        <taxon>Streptomycetaceae</taxon>
        <taxon>Streptomyces</taxon>
    </lineage>
</organism>
<name>A0AB39P1S0_9ACTN</name>
<keyword evidence="5 9" id="KW-0418">Kinase</keyword>
<dbReference type="CDD" id="cd14014">
    <property type="entry name" value="STKc_PknB_like"/>
    <property type="match status" value="1"/>
</dbReference>
<keyword evidence="2" id="KW-0723">Serine/threonine-protein kinase</keyword>
<sequence length="550" mass="57822">MVKVQVSTEESVAGRYRLLEVVHQEAGRPGWHGQDVEIGQPVAVTRSRLPDDGREETAHRTSARILRESELLGAVCPGRVATVVDVVHDNGVLWTVTERPEGTPLVELLRHGPMDPGRVARLGLGVLDVLEAAHREGVTHGDLSPGQVYVQERGGVTVSGFGLLGATSSPRVTAPSYASPEQARGEGTGPASDLWTLGALLYAMVEGRPLFRDRGRLSATLRAVDRLPLRPLLNAGPLGPAIQGLLRRDPLERVPEPIVRAALTRILRDEADTGTHADGSAPTAAVPLVLDTYAETRRSGRQGSGRTISRPAIIGVTLAVTGACFAAVTAAGGLLDRSSSASGPAASPSSPTSNSATPTPSGGSAAPAPASPTPHSPSPSPSPSPTSAAPKPSAGTGLPSGFHQYDAPQGFSIALPEGWKPLRIHGSSSPSYRVTFGAAGDARTLAVTYSEQLGPDPVAIWQALEPSLRSESTGYERIGDIRAVDYRGHKGADMEWLFESDGVQERTFGRGFLLGDHRGYSLRWTTPADVWNSSANQQALDVFLGSFQGK</sequence>
<gene>
    <name evidence="9" type="ORF">AB5J56_03330</name>
</gene>
<evidence type="ECO:0000256" key="2">
    <source>
        <dbReference type="ARBA" id="ARBA00022527"/>
    </source>
</evidence>
<feature type="compositionally biased region" description="Low complexity" evidence="7">
    <location>
        <begin position="338"/>
        <end position="368"/>
    </location>
</feature>
<dbReference type="PANTHER" id="PTHR43289">
    <property type="entry name" value="MITOGEN-ACTIVATED PROTEIN KINASE KINASE KINASE 20-RELATED"/>
    <property type="match status" value="1"/>
</dbReference>
<feature type="region of interest" description="Disordered" evidence="7">
    <location>
        <begin position="337"/>
        <end position="403"/>
    </location>
</feature>
<dbReference type="Pfam" id="PF00069">
    <property type="entry name" value="Pkinase"/>
    <property type="match status" value="1"/>
</dbReference>
<dbReference type="AlphaFoldDB" id="A0AB39P1S0"/>
<dbReference type="PROSITE" id="PS50011">
    <property type="entry name" value="PROTEIN_KINASE_DOM"/>
    <property type="match status" value="1"/>
</dbReference>
<evidence type="ECO:0000256" key="6">
    <source>
        <dbReference type="ARBA" id="ARBA00022840"/>
    </source>
</evidence>
<feature type="domain" description="Protein kinase" evidence="8">
    <location>
        <begin position="16"/>
        <end position="267"/>
    </location>
</feature>
<proteinExistence type="predicted"/>
<evidence type="ECO:0000259" key="8">
    <source>
        <dbReference type="PROSITE" id="PS50011"/>
    </source>
</evidence>
<dbReference type="InterPro" id="IPR000719">
    <property type="entry name" value="Prot_kinase_dom"/>
</dbReference>
<dbReference type="EC" id="2.7.11.1" evidence="1"/>
<dbReference type="RefSeq" id="WP_369229829.1">
    <property type="nucleotide sequence ID" value="NZ_CP163435.1"/>
</dbReference>
<dbReference type="SMART" id="SM00220">
    <property type="entry name" value="S_TKc"/>
    <property type="match status" value="1"/>
</dbReference>
<keyword evidence="3 9" id="KW-0808">Transferase</keyword>
<feature type="compositionally biased region" description="Low complexity" evidence="7">
    <location>
        <begin position="385"/>
        <end position="396"/>
    </location>
</feature>
<feature type="region of interest" description="Disordered" evidence="7">
    <location>
        <begin position="170"/>
        <end position="190"/>
    </location>
</feature>
<evidence type="ECO:0000256" key="3">
    <source>
        <dbReference type="ARBA" id="ARBA00022679"/>
    </source>
</evidence>
<evidence type="ECO:0000256" key="7">
    <source>
        <dbReference type="SAM" id="MobiDB-lite"/>
    </source>
</evidence>
<evidence type="ECO:0000256" key="5">
    <source>
        <dbReference type="ARBA" id="ARBA00022777"/>
    </source>
</evidence>
<dbReference type="SUPFAM" id="SSF56112">
    <property type="entry name" value="Protein kinase-like (PK-like)"/>
    <property type="match status" value="1"/>
</dbReference>
<accession>A0AB39P1S0</accession>
<evidence type="ECO:0000256" key="4">
    <source>
        <dbReference type="ARBA" id="ARBA00022741"/>
    </source>
</evidence>
<keyword evidence="4" id="KW-0547">Nucleotide-binding</keyword>